<comment type="similarity">
    <text evidence="1">Belongs to the bacterial ring-hydroxylating dioxygenase beta subunit family.</text>
</comment>
<dbReference type="Pfam" id="PF00866">
    <property type="entry name" value="Ring_hydroxyl_B"/>
    <property type="match status" value="1"/>
</dbReference>
<dbReference type="SUPFAM" id="SSF54427">
    <property type="entry name" value="NTF2-like"/>
    <property type="match status" value="1"/>
</dbReference>
<dbReference type="GO" id="GO:0051213">
    <property type="term" value="F:dioxygenase activity"/>
    <property type="evidence" value="ECO:0007669"/>
    <property type="project" value="UniProtKB-KW"/>
</dbReference>
<keyword evidence="3" id="KW-0223">Dioxygenase</keyword>
<evidence type="ECO:0000256" key="2">
    <source>
        <dbReference type="ARBA" id="ARBA00023002"/>
    </source>
</evidence>
<evidence type="ECO:0000313" key="3">
    <source>
        <dbReference type="EMBL" id="BAF48504.1"/>
    </source>
</evidence>
<proteinExistence type="inferred from homology"/>
<evidence type="ECO:0000256" key="1">
    <source>
        <dbReference type="ARBA" id="ARBA00009570"/>
    </source>
</evidence>
<dbReference type="InterPro" id="IPR000391">
    <property type="entry name" value="Rng_hydr_dOase-bsu"/>
</dbReference>
<dbReference type="CDD" id="cd00667">
    <property type="entry name" value="ring_hydroxylating_dioxygenases_beta"/>
    <property type="match status" value="1"/>
</dbReference>
<dbReference type="PANTHER" id="PTHR41534:SF2">
    <property type="entry name" value="3-PHENYLPROPIONATE_CINNAMIC ACID DIOXYGENASE SUBUNIT BETA"/>
    <property type="match status" value="1"/>
</dbReference>
<dbReference type="AlphaFoldDB" id="A3KCZ7"/>
<dbReference type="PANTHER" id="PTHR41534">
    <property type="entry name" value="BLR3401 PROTEIN"/>
    <property type="match status" value="1"/>
</dbReference>
<reference evidence="3" key="1">
    <citation type="journal article" date="2007" name="Biosci. Biotechnol. Biochem.">
        <title>Polychlorinated biphenyl/biphenyl degrading gene clusters in Rhodococcus sp. K37, HA99, and TA431 are different from well-known bph gene clusters of Rhodococci.</title>
        <authorList>
            <person name="Taguchi K."/>
            <person name="Motoyama M."/>
            <person name="Iida T."/>
            <person name="Kudo T."/>
        </authorList>
    </citation>
    <scope>NUCLEOTIDE SEQUENCE</scope>
    <source>
        <strain evidence="3">TA431</strain>
    </source>
</reference>
<keyword evidence="2" id="KW-0560">Oxidoreductase</keyword>
<dbReference type="InterPro" id="IPR032710">
    <property type="entry name" value="NTF2-like_dom_sf"/>
</dbReference>
<organism evidence="3">
    <name type="scientific">Rhodococcus erythropolis</name>
    <name type="common">Arthrobacter picolinophilus</name>
    <dbReference type="NCBI Taxonomy" id="1833"/>
    <lineage>
        <taxon>Bacteria</taxon>
        <taxon>Bacillati</taxon>
        <taxon>Actinomycetota</taxon>
        <taxon>Actinomycetes</taxon>
        <taxon>Mycobacteriales</taxon>
        <taxon>Nocardiaceae</taxon>
        <taxon>Rhodococcus</taxon>
        <taxon>Rhodococcus erythropolis group</taxon>
    </lineage>
</organism>
<gene>
    <name evidence="3" type="primary">bphA2</name>
</gene>
<dbReference type="EMBL" id="AB272985">
    <property type="protein sequence ID" value="BAF48504.1"/>
    <property type="molecule type" value="Genomic_DNA"/>
</dbReference>
<dbReference type="GO" id="GO:0019380">
    <property type="term" value="P:3-phenylpropionate catabolic process"/>
    <property type="evidence" value="ECO:0007669"/>
    <property type="project" value="TreeGrafter"/>
</dbReference>
<dbReference type="Gene3D" id="3.10.450.50">
    <property type="match status" value="1"/>
</dbReference>
<protein>
    <submittedName>
        <fullName evidence="3">Biphenyl dioxygenase small subunit</fullName>
    </submittedName>
</protein>
<dbReference type="NCBIfam" id="NF007479">
    <property type="entry name" value="PRK10069.1"/>
    <property type="match status" value="1"/>
</dbReference>
<name>A3KCZ7_RHOER</name>
<sequence>MIAMTLLDETPPGSLAILSLDVAQFYYHEARLLDERRYDEWIGLFTSESTYWAPVRVTREGEPDRMKPGELALFDDDYGTLELRVASLSAKSAWAEIPPSRTRRFITNVTATESEVEGQVFATSNFLTFRSRLEATEHTFVGMREDILVRDGASWHILERKILLDHNTFTSDNISVLF</sequence>
<accession>A3KCZ7</accession>